<dbReference type="EMBL" id="JAAGAX010000070">
    <property type="protein sequence ID" value="KAF2282706.1"/>
    <property type="molecule type" value="Genomic_DNA"/>
</dbReference>
<proteinExistence type="predicted"/>
<gene>
    <name evidence="1" type="ORF">GH714_043682</name>
</gene>
<organism evidence="1 2">
    <name type="scientific">Hevea brasiliensis</name>
    <name type="common">Para rubber tree</name>
    <name type="synonym">Siphonia brasiliensis</name>
    <dbReference type="NCBI Taxonomy" id="3981"/>
    <lineage>
        <taxon>Eukaryota</taxon>
        <taxon>Viridiplantae</taxon>
        <taxon>Streptophyta</taxon>
        <taxon>Embryophyta</taxon>
        <taxon>Tracheophyta</taxon>
        <taxon>Spermatophyta</taxon>
        <taxon>Magnoliopsida</taxon>
        <taxon>eudicotyledons</taxon>
        <taxon>Gunneridae</taxon>
        <taxon>Pentapetalae</taxon>
        <taxon>rosids</taxon>
        <taxon>fabids</taxon>
        <taxon>Malpighiales</taxon>
        <taxon>Euphorbiaceae</taxon>
        <taxon>Crotonoideae</taxon>
        <taxon>Micrandreae</taxon>
        <taxon>Hevea</taxon>
    </lineage>
</organism>
<comment type="caution">
    <text evidence="1">The sequence shown here is derived from an EMBL/GenBank/DDBJ whole genome shotgun (WGS) entry which is preliminary data.</text>
</comment>
<evidence type="ECO:0000313" key="1">
    <source>
        <dbReference type="EMBL" id="KAF2282706.1"/>
    </source>
</evidence>
<evidence type="ECO:0000313" key="2">
    <source>
        <dbReference type="Proteomes" id="UP000467840"/>
    </source>
</evidence>
<protein>
    <submittedName>
        <fullName evidence="1">Uncharacterized protein</fullName>
    </submittedName>
</protein>
<reference evidence="1 2" key="1">
    <citation type="journal article" date="2020" name="Mol. Plant">
        <title>The Chromosome-Based Rubber Tree Genome Provides New Insights into Spurge Genome Evolution and Rubber Biosynthesis.</title>
        <authorList>
            <person name="Liu J."/>
            <person name="Shi C."/>
            <person name="Shi C.C."/>
            <person name="Li W."/>
            <person name="Zhang Q.J."/>
            <person name="Zhang Y."/>
            <person name="Li K."/>
            <person name="Lu H.F."/>
            <person name="Shi C."/>
            <person name="Zhu S.T."/>
            <person name="Xiao Z.Y."/>
            <person name="Nan H."/>
            <person name="Yue Y."/>
            <person name="Zhu X.G."/>
            <person name="Wu Y."/>
            <person name="Hong X.N."/>
            <person name="Fan G.Y."/>
            <person name="Tong Y."/>
            <person name="Zhang D."/>
            <person name="Mao C.L."/>
            <person name="Liu Y.L."/>
            <person name="Hao S.J."/>
            <person name="Liu W.Q."/>
            <person name="Lv M.Q."/>
            <person name="Zhang H.B."/>
            <person name="Liu Y."/>
            <person name="Hu-Tang G.R."/>
            <person name="Wang J.P."/>
            <person name="Wang J.H."/>
            <person name="Sun Y.H."/>
            <person name="Ni S.B."/>
            <person name="Chen W.B."/>
            <person name="Zhang X.C."/>
            <person name="Jiao Y.N."/>
            <person name="Eichler E.E."/>
            <person name="Li G.H."/>
            <person name="Liu X."/>
            <person name="Gao L.Z."/>
        </authorList>
    </citation>
    <scope>NUCLEOTIDE SEQUENCE [LARGE SCALE GENOMIC DNA]</scope>
    <source>
        <strain evidence="2">cv. GT1</strain>
        <tissue evidence="1">Leaf</tissue>
    </source>
</reference>
<dbReference type="Proteomes" id="UP000467840">
    <property type="component" value="Unassembled WGS sequence"/>
</dbReference>
<keyword evidence="2" id="KW-1185">Reference proteome</keyword>
<dbReference type="AlphaFoldDB" id="A0A6A6K3Q7"/>
<accession>A0A6A6K3Q7</accession>
<sequence>MTLMDAGRKPFKGGGPEIGVSIGIGEVSEEKGDGEERGNLKMGFGDSWNGGKKMIIEKEEITQCFHHAQRHQAAIIFLNRCQASREQLYQVPDQRCL</sequence>
<name>A0A6A6K3Q7_HEVBR</name>